<evidence type="ECO:0000313" key="1">
    <source>
        <dbReference type="EMBL" id="GGQ99711.1"/>
    </source>
</evidence>
<sequence>MTSDFDALQEAVRRSAEARQAEVQFCEAFINALYQCFRHANGPGLPLNNVSLDWADDAANRVRPVPLGGWHAAWIRLGLCEVYVRVRLDAGRFVGEYGPHGQFSQERTGEDDLLILARTILRDLVRQQRGVAAQAEQRLAN</sequence>
<proteinExistence type="predicted"/>
<dbReference type="RefSeq" id="WP_189088472.1">
    <property type="nucleotide sequence ID" value="NZ_BMQL01000004.1"/>
</dbReference>
<protein>
    <submittedName>
        <fullName evidence="1">Uncharacterized protein</fullName>
    </submittedName>
</protein>
<dbReference type="EMBL" id="BMQL01000004">
    <property type="protein sequence ID" value="GGQ99711.1"/>
    <property type="molecule type" value="Genomic_DNA"/>
</dbReference>
<name>A0A918BZJ8_9DEIO</name>
<evidence type="ECO:0000313" key="2">
    <source>
        <dbReference type="Proteomes" id="UP000603865"/>
    </source>
</evidence>
<gene>
    <name evidence="1" type="ORF">GCM10008957_10430</name>
</gene>
<reference evidence="1" key="2">
    <citation type="submission" date="2020-09" db="EMBL/GenBank/DDBJ databases">
        <authorList>
            <person name="Sun Q."/>
            <person name="Ohkuma M."/>
        </authorList>
    </citation>
    <scope>NUCLEOTIDE SEQUENCE</scope>
    <source>
        <strain evidence="1">JCM 31311</strain>
    </source>
</reference>
<comment type="caution">
    <text evidence="1">The sequence shown here is derived from an EMBL/GenBank/DDBJ whole genome shotgun (WGS) entry which is preliminary data.</text>
</comment>
<dbReference type="AlphaFoldDB" id="A0A918BZJ8"/>
<dbReference type="Proteomes" id="UP000603865">
    <property type="component" value="Unassembled WGS sequence"/>
</dbReference>
<reference evidence="1" key="1">
    <citation type="journal article" date="2014" name="Int. J. Syst. Evol. Microbiol.">
        <title>Complete genome sequence of Corynebacterium casei LMG S-19264T (=DSM 44701T), isolated from a smear-ripened cheese.</title>
        <authorList>
            <consortium name="US DOE Joint Genome Institute (JGI-PGF)"/>
            <person name="Walter F."/>
            <person name="Albersmeier A."/>
            <person name="Kalinowski J."/>
            <person name="Ruckert C."/>
        </authorList>
    </citation>
    <scope>NUCLEOTIDE SEQUENCE</scope>
    <source>
        <strain evidence="1">JCM 31311</strain>
    </source>
</reference>
<accession>A0A918BZJ8</accession>
<organism evidence="1 2">
    <name type="scientific">Deinococcus ruber</name>
    <dbReference type="NCBI Taxonomy" id="1848197"/>
    <lineage>
        <taxon>Bacteria</taxon>
        <taxon>Thermotogati</taxon>
        <taxon>Deinococcota</taxon>
        <taxon>Deinococci</taxon>
        <taxon>Deinococcales</taxon>
        <taxon>Deinococcaceae</taxon>
        <taxon>Deinococcus</taxon>
    </lineage>
</organism>
<keyword evidence="2" id="KW-1185">Reference proteome</keyword>